<accession>A0A0K1H077</accession>
<dbReference type="InterPro" id="IPR010855">
    <property type="entry name" value="Cytomega_IE1/IE2"/>
</dbReference>
<keyword evidence="9" id="KW-0472">Membrane</keyword>
<gene>
    <name evidence="10" type="primary">Cy161_ex3</name>
</gene>
<keyword evidence="9" id="KW-1133">Transmembrane helix</keyword>
<keyword evidence="7" id="KW-0010">Activator</keyword>
<dbReference type="GO" id="GO:0039645">
    <property type="term" value="P:symbiont-mediated perturbation of host cell cycle G1/S transition checkpoint"/>
    <property type="evidence" value="ECO:0007669"/>
    <property type="project" value="UniProtKB-KW"/>
</dbReference>
<dbReference type="GO" id="GO:0042025">
    <property type="term" value="C:host cell nucleus"/>
    <property type="evidence" value="ECO:0007669"/>
    <property type="project" value="UniProtKB-SubCell"/>
</dbReference>
<protein>
    <submittedName>
        <fullName evidence="10">Uncharacterized protein</fullName>
    </submittedName>
</protein>
<keyword evidence="8" id="KW-1078">G1/S host cell cycle checkpoint dysregulation by virus</keyword>
<keyword evidence="9" id="KW-0812">Transmembrane</keyword>
<dbReference type="Pfam" id="PF07340">
    <property type="entry name" value="Herpes_IE1"/>
    <property type="match status" value="1"/>
</dbReference>
<evidence type="ECO:0000256" key="1">
    <source>
        <dbReference type="ARBA" id="ARBA00004147"/>
    </source>
</evidence>
<evidence type="ECO:0000256" key="6">
    <source>
        <dbReference type="ARBA" id="ARBA00022843"/>
    </source>
</evidence>
<keyword evidence="2" id="KW-1017">Isopeptide bond</keyword>
<keyword evidence="3" id="KW-1121">Modulation of host cell cycle by virus</keyword>
<sequence length="94" mass="10526">MALQQAVDLLEKMLAQEEERRLTEINLGDPLFEPVGGDETIKTLEEIIQEGDDVVGAHQLVGKYVVCVLCLYLSCTTFTPHILITILFFNSETD</sequence>
<keyword evidence="5" id="KW-1048">Host nucleus</keyword>
<keyword evidence="4" id="KW-0244">Early protein</keyword>
<evidence type="ECO:0000256" key="3">
    <source>
        <dbReference type="ARBA" id="ARBA00022504"/>
    </source>
</evidence>
<evidence type="ECO:0000256" key="5">
    <source>
        <dbReference type="ARBA" id="ARBA00022562"/>
    </source>
</evidence>
<comment type="subcellular location">
    <subcellularLocation>
        <location evidence="1">Host nucleus</location>
    </subcellularLocation>
</comment>
<organism evidence="10 11">
    <name type="scientific">Cynomolgus macaque cytomegalovirus strain Mauritius</name>
    <dbReference type="NCBI Taxonomy" id="1690255"/>
    <lineage>
        <taxon>Viruses</taxon>
        <taxon>Duplodnaviria</taxon>
        <taxon>Heunggongvirae</taxon>
        <taxon>Peploviricota</taxon>
        <taxon>Herviviricetes</taxon>
        <taxon>Herpesvirales</taxon>
        <taxon>Orthoherpesviridae</taxon>
        <taxon>Betaherpesvirinae</taxon>
        <taxon>Cytomegalovirus</taxon>
        <taxon>Cytomegalovirus macacinebeta3</taxon>
    </lineage>
</organism>
<dbReference type="Proteomes" id="UP000118435">
    <property type="component" value="Segment"/>
</dbReference>
<proteinExistence type="predicted"/>
<evidence type="ECO:0000256" key="4">
    <source>
        <dbReference type="ARBA" id="ARBA00022518"/>
    </source>
</evidence>
<keyword evidence="3" id="KW-0945">Host-virus interaction</keyword>
<feature type="transmembrane region" description="Helical" evidence="9">
    <location>
        <begin position="64"/>
        <end position="89"/>
    </location>
</feature>
<dbReference type="GO" id="GO:0039695">
    <property type="term" value="P:DNA-templated viral transcription"/>
    <property type="evidence" value="ECO:0007669"/>
    <property type="project" value="InterPro"/>
</dbReference>
<evidence type="ECO:0000313" key="11">
    <source>
        <dbReference type="Proteomes" id="UP000118435"/>
    </source>
</evidence>
<evidence type="ECO:0000256" key="2">
    <source>
        <dbReference type="ARBA" id="ARBA00022499"/>
    </source>
</evidence>
<name>A0A0K1H077_9BETA</name>
<evidence type="ECO:0000256" key="8">
    <source>
        <dbReference type="ARBA" id="ARBA00023309"/>
    </source>
</evidence>
<keyword evidence="6" id="KW-0832">Ubl conjugation</keyword>
<reference evidence="10 11" key="1">
    <citation type="journal article" date="2016" name="BMC Genomics">
        <title>A novel strain of cynomolgus macaque cytomegalovirus: implications for host-virus co-evolution.</title>
        <authorList>
            <person name="Russell J.N."/>
            <person name="Marsh A.K."/>
            <person name="Willer D.O."/>
            <person name="Ambagala A.P."/>
            <person name="Dzamba M."/>
            <person name="Chan J.K."/>
            <person name="Pilon R."/>
            <person name="Fournier J."/>
            <person name="Brudno M."/>
            <person name="Antony J.M."/>
            <person name="Sandstrom P."/>
            <person name="Evans B.J."/>
            <person name="MacDonald K.S."/>
        </authorList>
    </citation>
    <scope>NUCLEOTIDE SEQUENCE [LARGE SCALE GENOMIC DNA]</scope>
    <source>
        <strain evidence="10">Mauritius</strain>
    </source>
</reference>
<evidence type="ECO:0000313" key="10">
    <source>
        <dbReference type="EMBL" id="AKT72872.1"/>
    </source>
</evidence>
<evidence type="ECO:0000256" key="9">
    <source>
        <dbReference type="SAM" id="Phobius"/>
    </source>
</evidence>
<evidence type="ECO:0000256" key="7">
    <source>
        <dbReference type="ARBA" id="ARBA00023159"/>
    </source>
</evidence>
<dbReference type="EMBL" id="KP796148">
    <property type="protein sequence ID" value="AKT72872.1"/>
    <property type="molecule type" value="Genomic_DNA"/>
</dbReference>